<dbReference type="InterPro" id="IPR014756">
    <property type="entry name" value="Ig_E-set"/>
</dbReference>
<dbReference type="Gene3D" id="2.60.120.1560">
    <property type="match status" value="1"/>
</dbReference>
<evidence type="ECO:0000313" key="13">
    <source>
        <dbReference type="EMBL" id="VDI47995.1"/>
    </source>
</evidence>
<dbReference type="InterPro" id="IPR002909">
    <property type="entry name" value="IPT_dom"/>
</dbReference>
<feature type="transmembrane region" description="Helical" evidence="10">
    <location>
        <begin position="4124"/>
        <end position="4150"/>
    </location>
</feature>
<dbReference type="Proteomes" id="UP000596742">
    <property type="component" value="Unassembled WGS sequence"/>
</dbReference>
<dbReference type="GO" id="GO:0042995">
    <property type="term" value="C:cell projection"/>
    <property type="evidence" value="ECO:0007669"/>
    <property type="project" value="UniProtKB-SubCell"/>
</dbReference>
<dbReference type="InterPro" id="IPR011050">
    <property type="entry name" value="Pectin_lyase_fold/virulence"/>
</dbReference>
<feature type="domain" description="G8" evidence="11">
    <location>
        <begin position="2758"/>
        <end position="2889"/>
    </location>
</feature>
<evidence type="ECO:0000256" key="10">
    <source>
        <dbReference type="SAM" id="Phobius"/>
    </source>
</evidence>
<dbReference type="CDD" id="cd00102">
    <property type="entry name" value="IPT"/>
    <property type="match status" value="1"/>
</dbReference>
<keyword evidence="6" id="KW-0677">Repeat</keyword>
<evidence type="ECO:0000256" key="1">
    <source>
        <dbReference type="ARBA" id="ARBA00004167"/>
    </source>
</evidence>
<dbReference type="EMBL" id="UYJE01006673">
    <property type="protein sequence ID" value="VDI47995.1"/>
    <property type="molecule type" value="Genomic_DNA"/>
</dbReference>
<dbReference type="FunFam" id="2.60.40.10:FF:000616">
    <property type="entry name" value="PKHD1 like 1"/>
    <property type="match status" value="1"/>
</dbReference>
<comment type="subcellular location">
    <subcellularLocation>
        <location evidence="2">Cell membrane</location>
    </subcellularLocation>
    <subcellularLocation>
        <location evidence="3">Cell projection</location>
    </subcellularLocation>
    <subcellularLocation>
        <location evidence="1">Membrane</location>
        <topology evidence="1">Single-pass membrane protein</topology>
    </subcellularLocation>
</comment>
<keyword evidence="5" id="KW-0732">Signal</keyword>
<sequence length="4166" mass="444222">MLPTVLLRSDGKLAMLQTYAEVNSISPAEGSVNGGTVLTITGNNFDNTDAPVDVKVGGETCTVTSMTDTEIQCKTPNQPAVQDSYAGGRGLFAEQWTQTSVDFADRANIAGLSSSAADYVSSDMDSSSFVNANKSGANVLRLTGYFVPSITAPYRFLIMADGYASLNFSPTGPPADQTEVARCEAAADNYWTHNGQTSPQYDLVAGNKYFMTVLAGNANALDSVKVSARSPISPVTASMSGSAYQEIQNIILNSTKTDEVQEITISGYDASVSSQSEVQKVSITDIAAQNLDAKFRLGLNGVFTAPLSATSDATTVTKALNDLASLAPDTVTVTQNSPSDTSEEFTITFDSTRGNLPQLTSMVESQGSGLNIQISTTTQGVSGKGKAHLEIDGVFSPAIANDATASEVETALKTMFGVRCPSSIAAFQDGVAAYFQDFEGSVSSSMGEVVNEVEPLCGRFSIKNPKFIYQTASTKLGPKIGTFRELCFGYKGSIQQLKFVHTYKGAERSRNTYINFEGKASMDTWNYTCMDIGTPLIARDKDESLHRVDKIEVISEEDVYIDTVAIVLESSSDVGSGMNYQRYRAAKPGGFPMKTVSVSSSAMNQYQVTMEPFECGNNFDLFKIAETQTGKLSVAVTQTSKANPPITGTFTVAYEGSTLSIPVDSTEEQLKVLLESKFKDTMGQVEVVHQGDCSNFAWTITFLTNRGDQSEITISDQSSLNGASPSAKTETVRNGGHMLDTIGGDYLRTPHAKPQVEVGINNVPSKCAGTCDFEWKSDSTPTFSWASPVQGTQALGTELTIDGRQHSDIGGVECTVTAAASTYLKCNVGNGPMGQFPILVKVAGKGQASGSIQFTYTAEITGISGQTSGSLAGGTVVTVTGSGFAPDVDVQFDGVSAVVQSSEPGKVVCLTPKGSSAASVAVTGVQYGNTLTSPTQFTYDASKTATISAISSNEASVFGGESITISGSGFGGAASSADAIKVNGKATTITSYSASSVIVTLPANAPGTYSIDFSIGADGYAAVAANVVGTVTYQLTVTDIYPTQGSLYGGSLVTVFGKGFGTNASLVDISFGDYKCQIQDIADTELTCLTSSTAKTHVVTNQGSHSTYGAGFAWDPLTLTVEEGDTINWQWSLSTNGYMLGVYQSDNITATADKTGGFSSGDATASGSYKYHTYRPTSFTYWSGLADGISISLHGQVEVTDRVDSVQNLMLKGNGYEATYDTTNKGSTIPSNNGACPWDTTAISSCSSLSGDADKFNFMYQSCMTGKVSSISNNQRSAAHTIDLVGTGFSAQSCQNKIKLGDYLCVVSSASDSKATCTVDPQGKMQIGNVEHFDVSSFNRGQFLLELPTDAKRSFLLLPHVSSMSPESGSVEGGQVVTISGGGFIAGETTVMIGTYDCPVISVDYSTITCTLPRAGREGFKNAKVTVTASDGQKADAVCSSTSSSLCSYQYKSDQTPTVTGVSPDTISGSTTLTVSGTNFGTDTSAISVTIGGEVCSVSAATDTSLTCTVPSAPVGDQSVNVNVASLGKASTTVVVTSSPILTSISPSSGSTEGKTVVVVSGNGFVVNKTEVIIDGNQCEIVAVMLTSIECLTPAGTDGAKTVTVISNGVTYTQTLTFTYGLAMTPSVTSISPSSGQSGDTVTITGTKFDTVTGNNVVKVGGATCAVSSATSTSVMCTLGVQSPGQYDVMVNVNPMGRAGSSVQFTYAMSVSSVNPTTGSLGGGQVITIAGLGFDPQTSKVLICGQECTVDKAASTSTNLVCSTPASTGTVTASCAVEVMDNGQAATSTYQYDSAASPSITSVSPSIGGTSGGTTLTIEGTGFGSSTSDVTVNIGGVACVVQTVANTKVVCVTGARNSGSIDAQVELQINGGGNARQVEAAFSYVWAWSSTNSWGGKNPPAEGEIVVIPAGMTILLDQTTPKIKTLLLQGGKLIFDEKDIELNSEYILITNGGALQVGTEDKPFQSNAIIRLHGAFRSQELPIYGSKVLAVREGTLDLHGIPTPVTWTHLAQTANAGDTTITIMAAVNWPVGSQIVLPTTGHRHSQSQSETKTITAISGQTLTLDSALAHKHVAESETFGSTTVELRGEVGLLSHNVKFQGSSDVQFEVDIKACPDGFNTGEFATQTCFQGRMGDEQGTDQFGGHIMINPAEKNKDLAVARISHIEVSHAGQAFRLGRYPIHFHLLGITTKSYVSGCGIHDTFNRAVNVHGTHGLVVERTVIYNIMGGAFFLEDGVETGNTFQYNLAVKVIASTSLLNDDITPAAYWVTNPNNTVQHNTAAGGTHFGFWYRMHDHPDGPSFDPNVCPKHVPIGVFQNNTVHSQGWFGIWIFHDYFPRVDGSCSSSSAMTVAVFNTLTVWNCEKGAEFVNIGAAQMVGFVSVHNEKAGYEGKTLVETPQFDETNGHAIKDSVIVGRSQYLDKQPDWSGQGCTVGGIVLPYGNGLIVSGVSFYNFDQNSCQAFTYTKIDGTCSLYCGGFTYHFKNIAYDAASSSHRVRFDWLHEGVMVDLDGTFSGQAAGSSIVPTMTHLPSSCSSISNGFTMALPASSCPPGVKFHRMSFNGISPASLEGKDVMITNQYGTQRGYYKDKRITHKDGWVFLLIGGETHKVAFENAAHVTNISYTGVFYEFNDASDYVEVCHLLDQKPDKFYWQGSAAGQNMSTSALDLSRNKHGDWYFDNTTNHFCFMVAGKLQRKRSSPSPSVNSVDRPMNVDSFKCYFKDCIAPPDPDTIPPTCTRPSDAQVWSDTAIWDVDADGYVSNVGSGTHGLPKAGDMKLKIKKDTWVVGDTAIPQLDSLVLEGVLELSHGPTKDREFTIDVMYLYIQGGRLIIGCQESSPFEGLATIILRGDHSTPVWPKTEGPNIGSKAMAVFGGLDLHGKDVGKTWTRLQQTASAGSNQIVLSETVTWSAGDDIVITATGYEVNEAEKHTIQSIAGDQKTITLTSNLAYKHIVASESFANGQSYSIGAEVGLLTGRNIRIIGEDYADIEKESFGARVIVGVTADATRTFTGYARISNVEFYRGGQEGFTAPHDPRHAVSFMDIGTLNDIKPCYVKKCSFHHVYGTAIGVYGVHGLELQDNVIYRTVGPGIETRSSDTRIRRNLMALSLFRGSYNGRYESFNFDYKGMIEAIGASELVIQGNAISSFERAGLHSLGEDCSSTTEPWTDNSIHTGLIGTAVFPSDTSDPNFDTSHSCVQLANFTVWKCWDFGLYHNSVFDVVVKKNTVLENGVGIFPFVYGASAVDHIFVDNYMKIENNLIVGQTAAFDCATDVIDYNDANYKISGKFGRAWRVNGKGKVGLSTPNFSQASNAATIKPFYNQMAYQSLGGRMEVIDTTFANFKSTCGQDTAVASNPMMEDAILPMLMSRSHMYNVDNKLYMVRPNVHKANPADCVDMSCDGHRKALIKDSDGSFLGAAGDALSQAEYQWDGDARYGLGDYRIPKPMLTYPDGTKANVDVLAKYKGIIRDDTCQYKSESQAYFCTGYNYEQIVIENMDADTESRRLSPVGVLGWNDNGDGFMDLINGPQDHGWCSGYTCQKRLSTFTSVMATGRNYSVYFTSTSPQHLRYRMLNSDNTKAVGIATYYNVPNRLDIYCDGAYVLPSNGYKDSEDRVLLNAPTTWDEFMPDPATDACGTNYLDYDWKHQHIILRGAGVVDIKINPVIVLGFNVPTMTVDQFFGDDLVNNLALFLKVPASKIRVMNVQTGADKRRRRRRSTGPNTVYTVEIGNQPCSDINCTTSTTVSTLTFSDLQQLAVTIINSYQSGNLSDILNITINGVSVAEAMPPVTDPTWADVVTAGDDYVSVLKIPHTLHMKEHAQPASEGNPFSVQPKLHMLDIIGDQITLLGASIAPWQVSVSLKAGSGSNPSAVLSGTTNISFVNGWANFTDLMLSHEGSGYVLEFTLSYPTDVVFSVESSPLTVTQRGLKAGGHLWQVTASMSAPTSFGYGGALAGTTVGTFDPATGQVSLSDLRFDQPGMAVIKFTVESNPAGYSFEVEEFVEVIPSEYNDVVEDTSKEMKIKVNEDFSTYGTQSFGASVVNEFLTSKSSYIRAKDMVLSEGSVVITVTVTGNTTTVQSIIDDACTAISAGNTFTYNGQTFTLSTYLTIDNVQYYGVNCGETDDDDDAKLGLIIGIVVCVVIIMALVAGFIYWRLVIYPKTKTHRRQSFAIG</sequence>
<evidence type="ECO:0000256" key="9">
    <source>
        <dbReference type="ARBA" id="ARBA00023273"/>
    </source>
</evidence>
<evidence type="ECO:0000256" key="6">
    <source>
        <dbReference type="ARBA" id="ARBA00022737"/>
    </source>
</evidence>
<evidence type="ECO:0000313" key="14">
    <source>
        <dbReference type="Proteomes" id="UP000596742"/>
    </source>
</evidence>
<evidence type="ECO:0000256" key="7">
    <source>
        <dbReference type="ARBA" id="ARBA00022989"/>
    </source>
</evidence>
<comment type="caution">
    <text evidence="13">The sequence shown here is derived from an EMBL/GenBank/DDBJ whole genome shotgun (WGS) entry which is preliminary data.</text>
</comment>
<feature type="domain" description="PA14" evidence="12">
    <location>
        <begin position="86"/>
        <end position="242"/>
    </location>
</feature>
<evidence type="ECO:0000256" key="2">
    <source>
        <dbReference type="ARBA" id="ARBA00004236"/>
    </source>
</evidence>
<dbReference type="InterPro" id="IPR013783">
    <property type="entry name" value="Ig-like_fold"/>
</dbReference>
<keyword evidence="10" id="KW-0812">Transmembrane</keyword>
<dbReference type="Gene3D" id="2.60.40.10">
    <property type="entry name" value="Immunoglobulins"/>
    <property type="match status" value="12"/>
</dbReference>
<evidence type="ECO:0008006" key="15">
    <source>
        <dbReference type="Google" id="ProtNLM"/>
    </source>
</evidence>
<evidence type="ECO:0000256" key="3">
    <source>
        <dbReference type="ARBA" id="ARBA00004316"/>
    </source>
</evidence>
<proteinExistence type="predicted"/>
<dbReference type="SUPFAM" id="SSF81296">
    <property type="entry name" value="E set domains"/>
    <property type="match status" value="11"/>
</dbReference>
<feature type="non-terminal residue" evidence="13">
    <location>
        <position position="4166"/>
    </location>
</feature>
<dbReference type="PROSITE" id="PS51820">
    <property type="entry name" value="PA14"/>
    <property type="match status" value="1"/>
</dbReference>
<dbReference type="InterPro" id="IPR006626">
    <property type="entry name" value="PbH1"/>
</dbReference>
<dbReference type="InterPro" id="IPR037524">
    <property type="entry name" value="PA14/GLEYA"/>
</dbReference>
<dbReference type="SMART" id="SM00429">
    <property type="entry name" value="IPT"/>
    <property type="match status" value="10"/>
</dbReference>
<evidence type="ECO:0000256" key="4">
    <source>
        <dbReference type="ARBA" id="ARBA00022475"/>
    </source>
</evidence>
<dbReference type="FunFam" id="2.60.40.10:FF:001292">
    <property type="entry name" value="PKHD1 like 1"/>
    <property type="match status" value="1"/>
</dbReference>
<dbReference type="PROSITE" id="PS51484">
    <property type="entry name" value="G8"/>
    <property type="match status" value="2"/>
</dbReference>
<accession>A0A8B6FG45</accession>
<dbReference type="InterPro" id="IPR052387">
    <property type="entry name" value="Fibrocystin"/>
</dbReference>
<evidence type="ECO:0000256" key="5">
    <source>
        <dbReference type="ARBA" id="ARBA00022729"/>
    </source>
</evidence>
<evidence type="ECO:0000259" key="11">
    <source>
        <dbReference type="PROSITE" id="PS51484"/>
    </source>
</evidence>
<keyword evidence="14" id="KW-1185">Reference proteome</keyword>
<dbReference type="GO" id="GO:0005886">
    <property type="term" value="C:plasma membrane"/>
    <property type="evidence" value="ECO:0007669"/>
    <property type="project" value="UniProtKB-SubCell"/>
</dbReference>
<dbReference type="SMART" id="SM01225">
    <property type="entry name" value="G8"/>
    <property type="match status" value="2"/>
</dbReference>
<dbReference type="InterPro" id="IPR019316">
    <property type="entry name" value="G8_domain"/>
</dbReference>
<evidence type="ECO:0000256" key="8">
    <source>
        <dbReference type="ARBA" id="ARBA00023180"/>
    </source>
</evidence>
<dbReference type="Pfam" id="PF24606">
    <property type="entry name" value="CEMIP_beta-hel"/>
    <property type="match status" value="2"/>
</dbReference>
<evidence type="ECO:0000259" key="12">
    <source>
        <dbReference type="PROSITE" id="PS51820"/>
    </source>
</evidence>
<keyword evidence="9" id="KW-0966">Cell projection</keyword>
<keyword evidence="8" id="KW-0325">Glycoprotein</keyword>
<organism evidence="13 14">
    <name type="scientific">Mytilus galloprovincialis</name>
    <name type="common">Mediterranean mussel</name>
    <dbReference type="NCBI Taxonomy" id="29158"/>
    <lineage>
        <taxon>Eukaryota</taxon>
        <taxon>Metazoa</taxon>
        <taxon>Spiralia</taxon>
        <taxon>Lophotrochozoa</taxon>
        <taxon>Mollusca</taxon>
        <taxon>Bivalvia</taxon>
        <taxon>Autobranchia</taxon>
        <taxon>Pteriomorphia</taxon>
        <taxon>Mytilida</taxon>
        <taxon>Mytiloidea</taxon>
        <taxon>Mytilidae</taxon>
        <taxon>Mytilinae</taxon>
        <taxon>Mytilus</taxon>
    </lineage>
</organism>
<dbReference type="OrthoDB" id="120976at2759"/>
<dbReference type="PANTHER" id="PTHR46769">
    <property type="entry name" value="POLYCYSTIC KIDNEY AND HEPATIC DISEASE 1 (AUTOSOMAL RECESSIVE)-LIKE 1"/>
    <property type="match status" value="1"/>
</dbReference>
<keyword evidence="10" id="KW-0472">Membrane</keyword>
<name>A0A8B6FG45_MYTGA</name>
<keyword evidence="4" id="KW-1003">Cell membrane</keyword>
<dbReference type="PANTHER" id="PTHR46769:SF2">
    <property type="entry name" value="FIBROCYSTIN-L ISOFORM 2 PRECURSOR-RELATED"/>
    <property type="match status" value="1"/>
</dbReference>
<feature type="domain" description="G8" evidence="11">
    <location>
        <begin position="1892"/>
        <end position="2012"/>
    </location>
</feature>
<dbReference type="Pfam" id="PF10162">
    <property type="entry name" value="G8"/>
    <property type="match status" value="2"/>
</dbReference>
<gene>
    <name evidence="13" type="ORF">MGAL_10B031962</name>
</gene>
<protein>
    <recommendedName>
        <fullName evidence="15">Fibrocystin-L</fullName>
    </recommendedName>
</protein>
<dbReference type="Pfam" id="PF01833">
    <property type="entry name" value="TIG"/>
    <property type="match status" value="12"/>
</dbReference>
<dbReference type="SMART" id="SM00710">
    <property type="entry name" value="PbH1"/>
    <property type="match status" value="12"/>
</dbReference>
<keyword evidence="7 10" id="KW-1133">Transmembrane helix</keyword>
<dbReference type="CDD" id="cd00603">
    <property type="entry name" value="IPT_PCSR"/>
    <property type="match status" value="9"/>
</dbReference>
<dbReference type="InterPro" id="IPR055401">
    <property type="entry name" value="CEMIP_beta-hel_dom"/>
</dbReference>
<reference evidence="13" key="1">
    <citation type="submission" date="2018-11" db="EMBL/GenBank/DDBJ databases">
        <authorList>
            <person name="Alioto T."/>
            <person name="Alioto T."/>
        </authorList>
    </citation>
    <scope>NUCLEOTIDE SEQUENCE</scope>
</reference>
<dbReference type="SUPFAM" id="SSF51126">
    <property type="entry name" value="Pectin lyase-like"/>
    <property type="match status" value="2"/>
</dbReference>